<dbReference type="Proteomes" id="UP001295794">
    <property type="component" value="Unassembled WGS sequence"/>
</dbReference>
<proteinExistence type="predicted"/>
<evidence type="ECO:0000313" key="1">
    <source>
        <dbReference type="EMBL" id="CAK5270974.1"/>
    </source>
</evidence>
<dbReference type="AlphaFoldDB" id="A0AAD2H6R9"/>
<dbReference type="Pfam" id="PF20180">
    <property type="entry name" value="UQCC2_CBP6"/>
    <property type="match status" value="1"/>
</dbReference>
<keyword evidence="2" id="KW-1185">Reference proteome</keyword>
<dbReference type="EMBL" id="CAVNYO010000169">
    <property type="protein sequence ID" value="CAK5270974.1"/>
    <property type="molecule type" value="Genomic_DNA"/>
</dbReference>
<accession>A0AAD2H6R9</accession>
<protein>
    <submittedName>
        <fullName evidence="1">Uncharacterized protein</fullName>
    </submittedName>
</protein>
<sequence length="103" mass="11448">MATRKLAEEMARVAAACPVDPMRPHIQLQNFLKSLATHPNLTPQAVSAAEALERNAAQNEYPLTDKTLKPASAPIHYEKLAEGIEKGVQGIERPKWKVFFGIW</sequence>
<name>A0AAD2H6R9_9AGAR</name>
<evidence type="ECO:0000313" key="2">
    <source>
        <dbReference type="Proteomes" id="UP001295794"/>
    </source>
</evidence>
<gene>
    <name evidence="1" type="ORF">MYCIT1_LOCUS15807</name>
</gene>
<reference evidence="1" key="1">
    <citation type="submission" date="2023-11" db="EMBL/GenBank/DDBJ databases">
        <authorList>
            <person name="De Vega J J."/>
            <person name="De Vega J J."/>
        </authorList>
    </citation>
    <scope>NUCLEOTIDE SEQUENCE</scope>
</reference>
<comment type="caution">
    <text evidence="1">The sequence shown here is derived from an EMBL/GenBank/DDBJ whole genome shotgun (WGS) entry which is preliminary data.</text>
</comment>
<organism evidence="1 2">
    <name type="scientific">Mycena citricolor</name>
    <dbReference type="NCBI Taxonomy" id="2018698"/>
    <lineage>
        <taxon>Eukaryota</taxon>
        <taxon>Fungi</taxon>
        <taxon>Dikarya</taxon>
        <taxon>Basidiomycota</taxon>
        <taxon>Agaricomycotina</taxon>
        <taxon>Agaricomycetes</taxon>
        <taxon>Agaricomycetidae</taxon>
        <taxon>Agaricales</taxon>
        <taxon>Marasmiineae</taxon>
        <taxon>Mycenaceae</taxon>
        <taxon>Mycena</taxon>
    </lineage>
</organism>